<dbReference type="GO" id="GO:0016020">
    <property type="term" value="C:membrane"/>
    <property type="evidence" value="ECO:0007669"/>
    <property type="project" value="UniProtKB-SubCell"/>
</dbReference>
<feature type="non-terminal residue" evidence="7">
    <location>
        <position position="1"/>
    </location>
</feature>
<accession>A0A8S4QT98</accession>
<evidence type="ECO:0000313" key="8">
    <source>
        <dbReference type="Proteomes" id="UP000838756"/>
    </source>
</evidence>
<proteinExistence type="predicted"/>
<keyword evidence="4 5" id="KW-0472">Membrane</keyword>
<feature type="transmembrane region" description="Helical" evidence="5">
    <location>
        <begin position="107"/>
        <end position="131"/>
    </location>
</feature>
<feature type="transmembrane region" description="Helical" evidence="5">
    <location>
        <begin position="267"/>
        <end position="290"/>
    </location>
</feature>
<dbReference type="PROSITE" id="PS50850">
    <property type="entry name" value="MFS"/>
    <property type="match status" value="1"/>
</dbReference>
<dbReference type="InterPro" id="IPR005828">
    <property type="entry name" value="MFS_sugar_transport-like"/>
</dbReference>
<comment type="subcellular location">
    <subcellularLocation>
        <location evidence="1">Membrane</location>
        <topology evidence="1">Multi-pass membrane protein</topology>
    </subcellularLocation>
</comment>
<dbReference type="AlphaFoldDB" id="A0A8S4QT98"/>
<keyword evidence="8" id="KW-1185">Reference proteome</keyword>
<dbReference type="InterPro" id="IPR036259">
    <property type="entry name" value="MFS_trans_sf"/>
</dbReference>
<feature type="transmembrane region" description="Helical" evidence="5">
    <location>
        <begin position="52"/>
        <end position="71"/>
    </location>
</feature>
<dbReference type="SUPFAM" id="SSF103473">
    <property type="entry name" value="MFS general substrate transporter"/>
    <property type="match status" value="1"/>
</dbReference>
<dbReference type="Pfam" id="PF00083">
    <property type="entry name" value="Sugar_tr"/>
    <property type="match status" value="1"/>
</dbReference>
<dbReference type="Proteomes" id="UP000838756">
    <property type="component" value="Unassembled WGS sequence"/>
</dbReference>
<name>A0A8S4QT98_9NEOP</name>
<feature type="transmembrane region" description="Helical" evidence="5">
    <location>
        <begin position="331"/>
        <end position="355"/>
    </location>
</feature>
<organism evidence="7 8">
    <name type="scientific">Pararge aegeria aegeria</name>
    <dbReference type="NCBI Taxonomy" id="348720"/>
    <lineage>
        <taxon>Eukaryota</taxon>
        <taxon>Metazoa</taxon>
        <taxon>Ecdysozoa</taxon>
        <taxon>Arthropoda</taxon>
        <taxon>Hexapoda</taxon>
        <taxon>Insecta</taxon>
        <taxon>Pterygota</taxon>
        <taxon>Neoptera</taxon>
        <taxon>Endopterygota</taxon>
        <taxon>Lepidoptera</taxon>
        <taxon>Glossata</taxon>
        <taxon>Ditrysia</taxon>
        <taxon>Papilionoidea</taxon>
        <taxon>Nymphalidae</taxon>
        <taxon>Satyrinae</taxon>
        <taxon>Satyrini</taxon>
        <taxon>Parargina</taxon>
        <taxon>Pararge</taxon>
    </lineage>
</organism>
<evidence type="ECO:0000256" key="4">
    <source>
        <dbReference type="ARBA" id="ARBA00023136"/>
    </source>
</evidence>
<dbReference type="OrthoDB" id="6133115at2759"/>
<feature type="transmembrane region" description="Helical" evidence="5">
    <location>
        <begin position="296"/>
        <end position="319"/>
    </location>
</feature>
<feature type="transmembrane region" description="Helical" evidence="5">
    <location>
        <begin position="198"/>
        <end position="220"/>
    </location>
</feature>
<feature type="domain" description="Major facilitator superfamily (MFS) profile" evidence="6">
    <location>
        <begin position="1"/>
        <end position="389"/>
    </location>
</feature>
<dbReference type="EMBL" id="CAKXAJ010018383">
    <property type="protein sequence ID" value="CAH2217673.1"/>
    <property type="molecule type" value="Genomic_DNA"/>
</dbReference>
<keyword evidence="2 5" id="KW-0812">Transmembrane</keyword>
<evidence type="ECO:0000256" key="5">
    <source>
        <dbReference type="SAM" id="Phobius"/>
    </source>
</evidence>
<feature type="transmembrane region" description="Helical" evidence="5">
    <location>
        <begin position="240"/>
        <end position="260"/>
    </location>
</feature>
<protein>
    <submittedName>
        <fullName evidence="7">Jg22290 protein</fullName>
    </submittedName>
</protein>
<feature type="transmembrane region" description="Helical" evidence="5">
    <location>
        <begin position="361"/>
        <end position="383"/>
    </location>
</feature>
<evidence type="ECO:0000259" key="6">
    <source>
        <dbReference type="PROSITE" id="PS50850"/>
    </source>
</evidence>
<evidence type="ECO:0000256" key="2">
    <source>
        <dbReference type="ARBA" id="ARBA00022692"/>
    </source>
</evidence>
<dbReference type="PANTHER" id="PTHR48021">
    <property type="match status" value="1"/>
</dbReference>
<evidence type="ECO:0000256" key="1">
    <source>
        <dbReference type="ARBA" id="ARBA00004141"/>
    </source>
</evidence>
<sequence length="420" mass="46805">SSLTITCLIGFGLAAYATDKIGRRWPFIIFSTTTVLNWIILYHSYEMYQFMLSRVIGGISVGGLVSLTIFVPSEYTPPVTRAFYLNMVTTVAPAIGTTLGHSLGIILHWRIVALIGIIPAALGIILPYFWVESPHWLASKGRFDECETAFRLLHGEKLNSEKELGMIIKMETSKLKTANETNSQATLKRLLLAFKKKYFWGLILLSVFIHAYFAAAGKLIFSTLATVILKEITGTSDVLLYTLLVDGFIIIGSCLSCVLIRKTSMRALLFSTGFIANAILVVFSACFYFQNGESYFNWINVTLLAFYFITINAGPYPLLEAIFSEMFPLELKVYTFTLSGVILIGSLSLTIILLPVMVSSIGYHGLFLLNAGIMSVSLGFIWLKLPETKGRTLQEIEMYLKTNNFDIDEVITKEQSKALI</sequence>
<dbReference type="GO" id="GO:0022857">
    <property type="term" value="F:transmembrane transporter activity"/>
    <property type="evidence" value="ECO:0007669"/>
    <property type="project" value="InterPro"/>
</dbReference>
<evidence type="ECO:0000256" key="3">
    <source>
        <dbReference type="ARBA" id="ARBA00022989"/>
    </source>
</evidence>
<keyword evidence="3 5" id="KW-1133">Transmembrane helix</keyword>
<evidence type="ECO:0000313" key="7">
    <source>
        <dbReference type="EMBL" id="CAH2217673.1"/>
    </source>
</evidence>
<gene>
    <name evidence="7" type="primary">jg22290</name>
    <name evidence="7" type="ORF">PAEG_LOCUS5557</name>
</gene>
<dbReference type="PANTHER" id="PTHR48021:SF1">
    <property type="entry name" value="GH07001P-RELATED"/>
    <property type="match status" value="1"/>
</dbReference>
<reference evidence="7" key="1">
    <citation type="submission" date="2022-03" db="EMBL/GenBank/DDBJ databases">
        <authorList>
            <person name="Lindestad O."/>
        </authorList>
    </citation>
    <scope>NUCLEOTIDE SEQUENCE</scope>
</reference>
<dbReference type="InterPro" id="IPR050549">
    <property type="entry name" value="MFS_Trehalose_Transporter"/>
</dbReference>
<dbReference type="Gene3D" id="1.20.1250.20">
    <property type="entry name" value="MFS general substrate transporter like domains"/>
    <property type="match status" value="1"/>
</dbReference>
<comment type="caution">
    <text evidence="7">The sequence shown here is derived from an EMBL/GenBank/DDBJ whole genome shotgun (WGS) entry which is preliminary data.</text>
</comment>
<dbReference type="InterPro" id="IPR020846">
    <property type="entry name" value="MFS_dom"/>
</dbReference>
<feature type="transmembrane region" description="Helical" evidence="5">
    <location>
        <begin position="27"/>
        <end position="45"/>
    </location>
</feature>